<dbReference type="KEGG" id="pbf:CFX0092_A1829"/>
<evidence type="ECO:0000313" key="3">
    <source>
        <dbReference type="EMBL" id="CUS03707.2"/>
    </source>
</evidence>
<dbReference type="EMBL" id="LN890655">
    <property type="protein sequence ID" value="CUS03707.2"/>
    <property type="molecule type" value="Genomic_DNA"/>
</dbReference>
<protein>
    <recommendedName>
        <fullName evidence="2">Putative zinc-finger domain-containing protein</fullName>
    </recommendedName>
</protein>
<dbReference type="InterPro" id="IPR027383">
    <property type="entry name" value="Znf_put"/>
</dbReference>
<evidence type="ECO:0000256" key="1">
    <source>
        <dbReference type="SAM" id="Phobius"/>
    </source>
</evidence>
<dbReference type="InterPro" id="IPR041916">
    <property type="entry name" value="Anti_sigma_zinc_sf"/>
</dbReference>
<keyword evidence="4" id="KW-1185">Reference proteome</keyword>
<dbReference type="Pfam" id="PF13490">
    <property type="entry name" value="zf-HC2"/>
    <property type="match status" value="1"/>
</dbReference>
<dbReference type="Proteomes" id="UP000215027">
    <property type="component" value="Chromosome I"/>
</dbReference>
<dbReference type="Gene3D" id="1.10.10.1320">
    <property type="entry name" value="Anti-sigma factor, zinc-finger domain"/>
    <property type="match status" value="1"/>
</dbReference>
<organism evidence="3 4">
    <name type="scientific">Candidatus Promineifilum breve</name>
    <dbReference type="NCBI Taxonomy" id="1806508"/>
    <lineage>
        <taxon>Bacteria</taxon>
        <taxon>Bacillati</taxon>
        <taxon>Chloroflexota</taxon>
        <taxon>Ardenticatenia</taxon>
        <taxon>Candidatus Promineifilales</taxon>
        <taxon>Candidatus Promineifilaceae</taxon>
        <taxon>Candidatus Promineifilum</taxon>
    </lineage>
</organism>
<accession>A0A170PGE2</accession>
<proteinExistence type="predicted"/>
<dbReference type="AlphaFoldDB" id="A0A170PGE2"/>
<evidence type="ECO:0000259" key="2">
    <source>
        <dbReference type="Pfam" id="PF13490"/>
    </source>
</evidence>
<name>A0A170PGE2_9CHLR</name>
<feature type="transmembrane region" description="Helical" evidence="1">
    <location>
        <begin position="151"/>
        <end position="173"/>
    </location>
</feature>
<keyword evidence="1" id="KW-0472">Membrane</keyword>
<sequence>MEHEERFYLLMMAALDDELPLEERDELDAHLRLCADCAHEWRTLTAIEMLFRQTPLLMPAVDFAERTLARLPNRRARRMALGALYGLMLLSGIVPLVIGLFVAARYAPILSRPELLGGIWSSISGVGRALATIIGALLSGAGRFVIEQPALIGWFIILAGLVFLWGGVFQRLLMQPVEVASRN</sequence>
<feature type="transmembrane region" description="Helical" evidence="1">
    <location>
        <begin position="80"/>
        <end position="107"/>
    </location>
</feature>
<gene>
    <name evidence="3" type="ORF">CFX0092_A1829</name>
</gene>
<dbReference type="RefSeq" id="WP_157913017.1">
    <property type="nucleotide sequence ID" value="NZ_LN890655.1"/>
</dbReference>
<keyword evidence="1" id="KW-1133">Transmembrane helix</keyword>
<keyword evidence="1" id="KW-0812">Transmembrane</keyword>
<reference evidence="3" key="1">
    <citation type="submission" date="2016-01" db="EMBL/GenBank/DDBJ databases">
        <authorList>
            <person name="Mcilroy J.S."/>
            <person name="Karst M S."/>
            <person name="Albertsen M."/>
        </authorList>
    </citation>
    <scope>NUCLEOTIDE SEQUENCE</scope>
    <source>
        <strain evidence="3">Cfx-K</strain>
    </source>
</reference>
<evidence type="ECO:0000313" key="4">
    <source>
        <dbReference type="Proteomes" id="UP000215027"/>
    </source>
</evidence>
<feature type="transmembrane region" description="Helical" evidence="1">
    <location>
        <begin position="119"/>
        <end position="139"/>
    </location>
</feature>
<feature type="domain" description="Putative zinc-finger" evidence="2">
    <location>
        <begin position="9"/>
        <end position="38"/>
    </location>
</feature>